<accession>A0A342Z5E9</accession>
<evidence type="ECO:0000256" key="1">
    <source>
        <dbReference type="ARBA" id="ARBA00003257"/>
    </source>
</evidence>
<name>A0A342Z5E9_9COLE</name>
<evidence type="ECO:0000256" key="15">
    <source>
        <dbReference type="ARBA" id="ARBA00023136"/>
    </source>
</evidence>
<feature type="transmembrane region" description="Helical" evidence="17">
    <location>
        <begin position="172"/>
        <end position="194"/>
    </location>
</feature>
<dbReference type="GO" id="GO:0042773">
    <property type="term" value="P:ATP synthesis coupled electron transport"/>
    <property type="evidence" value="ECO:0007669"/>
    <property type="project" value="InterPro"/>
</dbReference>
<comment type="similarity">
    <text evidence="3 17">Belongs to the complex I subunit 4 family.</text>
</comment>
<evidence type="ECO:0000256" key="14">
    <source>
        <dbReference type="ARBA" id="ARBA00023128"/>
    </source>
</evidence>
<dbReference type="GO" id="GO:0031966">
    <property type="term" value="C:mitochondrial membrane"/>
    <property type="evidence" value="ECO:0007669"/>
    <property type="project" value="UniProtKB-SubCell"/>
</dbReference>
<dbReference type="GO" id="GO:0008137">
    <property type="term" value="F:NADH dehydrogenase (ubiquinone) activity"/>
    <property type="evidence" value="ECO:0007669"/>
    <property type="project" value="UniProtKB-UniRule"/>
</dbReference>
<evidence type="ECO:0000256" key="8">
    <source>
        <dbReference type="ARBA" id="ARBA00022692"/>
    </source>
</evidence>
<keyword evidence="11 17" id="KW-1133">Transmembrane helix</keyword>
<comment type="function">
    <text evidence="17">Core subunit of the mitochondrial membrane respiratory chain NADH dehydrogenase (Complex I) which catalyzes electron transfer from NADH through the respiratory chain, using ubiquinone as an electron acceptor. Essential for the catalytic activity and assembly of complex I.</text>
</comment>
<dbReference type="PRINTS" id="PR01437">
    <property type="entry name" value="NUOXDRDTASE4"/>
</dbReference>
<protein>
    <recommendedName>
        <fullName evidence="5 17">NADH-ubiquinone oxidoreductase chain 4</fullName>
        <ecNumber evidence="4 17">7.1.1.2</ecNumber>
    </recommendedName>
</protein>
<dbReference type="Pfam" id="PF01059">
    <property type="entry name" value="Oxidored_q5_N"/>
    <property type="match status" value="1"/>
</dbReference>
<comment type="subcellular location">
    <subcellularLocation>
        <location evidence="2 17">Mitochondrion membrane</location>
        <topology evidence="2 17">Multi-pass membrane protein</topology>
    </subcellularLocation>
</comment>
<dbReference type="Pfam" id="PF00361">
    <property type="entry name" value="Proton_antipo_M"/>
    <property type="match status" value="1"/>
</dbReference>
<evidence type="ECO:0000256" key="11">
    <source>
        <dbReference type="ARBA" id="ARBA00022989"/>
    </source>
</evidence>
<dbReference type="GO" id="GO:0015990">
    <property type="term" value="P:electron transport coupled proton transport"/>
    <property type="evidence" value="ECO:0007669"/>
    <property type="project" value="TreeGrafter"/>
</dbReference>
<dbReference type="GO" id="GO:0003954">
    <property type="term" value="F:NADH dehydrogenase activity"/>
    <property type="evidence" value="ECO:0007669"/>
    <property type="project" value="TreeGrafter"/>
</dbReference>
<evidence type="ECO:0000256" key="5">
    <source>
        <dbReference type="ARBA" id="ARBA00021006"/>
    </source>
</evidence>
<sequence>MMKFLLFLLFVIPLCLNYFLFMLSYFILILLFILSFNISWFFSNISYNLGCDYISFFLILLMLWICLLMILATEELMNYLFLLILLMLSFSLFITFSTYNLFLFYLFFEFSMIPTLILILGWGYQPDRVQAGMYMFMYMMLVSLPMLLAVFYIYRVFGSLNYNNFGYINSYFLYFCINMGFFVKMPMFLTHLWLPKAHVEAPIAGSMILAGIMLKLGGYGLIRVLIMFLNISLFVNFYIILISLLGGTYITLICLRQSDIKSLIAYSSISHMSLVLSGLMTMNLCGLYGALIMMIAHGLCSSALFCLANITYSRVGSRSLFLNKGFINLIPTLSMFWFFFCCFNMSAPPSLNFLGEILLISSIVSWSYFTIIFLMMISFFSASYSLYLYSFSQHGKNYSGIYSFSFINIREFSLIFMHLVPLFFMVMVCDMFM</sequence>
<dbReference type="InterPro" id="IPR001750">
    <property type="entry name" value="ND/Mrp_TM"/>
</dbReference>
<dbReference type="PANTHER" id="PTHR43507">
    <property type="entry name" value="NADH-UBIQUINONE OXIDOREDUCTASE CHAIN 4"/>
    <property type="match status" value="1"/>
</dbReference>
<keyword evidence="6 17" id="KW-0813">Transport</keyword>
<organism evidence="20">
    <name type="scientific">Platerodrilus sp. MNCN/DNA:86739</name>
    <dbReference type="NCBI Taxonomy" id="1905348"/>
    <lineage>
        <taxon>Eukaryota</taxon>
        <taxon>Metazoa</taxon>
        <taxon>Ecdysozoa</taxon>
        <taxon>Arthropoda</taxon>
        <taxon>Hexapoda</taxon>
        <taxon>Insecta</taxon>
        <taxon>Pterygota</taxon>
        <taxon>Neoptera</taxon>
        <taxon>Endopterygota</taxon>
        <taxon>Coleoptera</taxon>
        <taxon>Polyphaga</taxon>
        <taxon>Elateriformia</taxon>
        <taxon>Elateroidea</taxon>
        <taxon>Lycidae</taxon>
        <taxon>Leptolycinae</taxon>
        <taxon>Platerodrilus</taxon>
    </lineage>
</organism>
<comment type="catalytic activity">
    <reaction evidence="16 17">
        <text>a ubiquinone + NADH + 5 H(+)(in) = a ubiquinol + NAD(+) + 4 H(+)(out)</text>
        <dbReference type="Rhea" id="RHEA:29091"/>
        <dbReference type="Rhea" id="RHEA-COMP:9565"/>
        <dbReference type="Rhea" id="RHEA-COMP:9566"/>
        <dbReference type="ChEBI" id="CHEBI:15378"/>
        <dbReference type="ChEBI" id="CHEBI:16389"/>
        <dbReference type="ChEBI" id="CHEBI:17976"/>
        <dbReference type="ChEBI" id="CHEBI:57540"/>
        <dbReference type="ChEBI" id="CHEBI:57945"/>
        <dbReference type="EC" id="7.1.1.2"/>
    </reaction>
</comment>
<feature type="transmembrane region" description="Helical" evidence="17">
    <location>
        <begin position="206"/>
        <end position="229"/>
    </location>
</feature>
<keyword evidence="15 17" id="KW-0472">Membrane</keyword>
<evidence type="ECO:0000256" key="17">
    <source>
        <dbReference type="RuleBase" id="RU003297"/>
    </source>
</evidence>
<reference evidence="20" key="1">
    <citation type="journal article" date="2016" name="Mitochondrial DNA Part B Resour">
        <title>The complete mitogenome of the trilobite beetle, Platerodrilus sp. (Elateroidea: Lycidae).</title>
        <authorList>
            <person name="Uribe J.E."/>
            <person name="Gutierrez-Rodriguez J."/>
        </authorList>
    </citation>
    <scope>NUCLEOTIDE SEQUENCE</scope>
</reference>
<feature type="transmembrane region" description="Helical" evidence="17">
    <location>
        <begin position="366"/>
        <end position="389"/>
    </location>
</feature>
<proteinExistence type="inferred from homology"/>
<keyword evidence="7 17" id="KW-0679">Respiratory chain</keyword>
<evidence type="ECO:0000256" key="2">
    <source>
        <dbReference type="ARBA" id="ARBA00004225"/>
    </source>
</evidence>
<feature type="transmembrane region" description="Helical" evidence="17">
    <location>
        <begin position="102"/>
        <end position="124"/>
    </location>
</feature>
<evidence type="ECO:0000259" key="19">
    <source>
        <dbReference type="Pfam" id="PF01059"/>
    </source>
</evidence>
<evidence type="ECO:0000256" key="3">
    <source>
        <dbReference type="ARBA" id="ARBA00009025"/>
    </source>
</evidence>
<geneLocation type="mitochondrion" evidence="20"/>
<dbReference type="GO" id="GO:0048039">
    <property type="term" value="F:ubiquinone binding"/>
    <property type="evidence" value="ECO:0007669"/>
    <property type="project" value="TreeGrafter"/>
</dbReference>
<feature type="transmembrane region" description="Helical" evidence="17">
    <location>
        <begin position="7"/>
        <end position="33"/>
    </location>
</feature>
<feature type="domain" description="NADH:ubiquinone oxidoreductase chain 4 N-terminal" evidence="19">
    <location>
        <begin position="1"/>
        <end position="95"/>
    </location>
</feature>
<dbReference type="EC" id="7.1.1.2" evidence="4 17"/>
<feature type="transmembrane region" description="Helical" evidence="17">
    <location>
        <begin position="325"/>
        <end position="346"/>
    </location>
</feature>
<keyword evidence="8 17" id="KW-0812">Transmembrane</keyword>
<keyword evidence="9" id="KW-1278">Translocase</keyword>
<evidence type="ECO:0000256" key="6">
    <source>
        <dbReference type="ARBA" id="ARBA00022448"/>
    </source>
</evidence>
<evidence type="ECO:0000256" key="12">
    <source>
        <dbReference type="ARBA" id="ARBA00023027"/>
    </source>
</evidence>
<dbReference type="EMBL" id="KU878647">
    <property type="protein sequence ID" value="AOT84769.1"/>
    <property type="molecule type" value="Genomic_DNA"/>
</dbReference>
<feature type="transmembrane region" description="Helical" evidence="17">
    <location>
        <begin position="136"/>
        <end position="157"/>
    </location>
</feature>
<dbReference type="InterPro" id="IPR003918">
    <property type="entry name" value="NADH_UbQ_OxRdtase"/>
</dbReference>
<feature type="transmembrane region" description="Helical" evidence="17">
    <location>
        <begin position="79"/>
        <end position="96"/>
    </location>
</feature>
<keyword evidence="10 17" id="KW-0249">Electron transport</keyword>
<evidence type="ECO:0000256" key="10">
    <source>
        <dbReference type="ARBA" id="ARBA00022982"/>
    </source>
</evidence>
<evidence type="ECO:0000256" key="16">
    <source>
        <dbReference type="ARBA" id="ARBA00049551"/>
    </source>
</evidence>
<gene>
    <name evidence="20" type="primary">NAD4</name>
</gene>
<evidence type="ECO:0000256" key="9">
    <source>
        <dbReference type="ARBA" id="ARBA00022967"/>
    </source>
</evidence>
<dbReference type="AlphaFoldDB" id="A0A342Z5E9"/>
<evidence type="ECO:0000313" key="20">
    <source>
        <dbReference type="EMBL" id="AOT84769.1"/>
    </source>
</evidence>
<feature type="transmembrane region" description="Helical" evidence="17">
    <location>
        <begin position="235"/>
        <end position="255"/>
    </location>
</feature>
<dbReference type="PANTHER" id="PTHR43507:SF20">
    <property type="entry name" value="NADH-UBIQUINONE OXIDOREDUCTASE CHAIN 4"/>
    <property type="match status" value="1"/>
</dbReference>
<keyword evidence="14 17" id="KW-0496">Mitochondrion</keyword>
<keyword evidence="12 17" id="KW-0520">NAD</keyword>
<feature type="transmembrane region" description="Helical" evidence="17">
    <location>
        <begin position="288"/>
        <end position="313"/>
    </location>
</feature>
<evidence type="ECO:0000256" key="7">
    <source>
        <dbReference type="ARBA" id="ARBA00022660"/>
    </source>
</evidence>
<feature type="domain" description="NADH:quinone oxidoreductase/Mrp antiporter transmembrane" evidence="18">
    <location>
        <begin position="99"/>
        <end position="380"/>
    </location>
</feature>
<keyword evidence="13 17" id="KW-0830">Ubiquinone</keyword>
<dbReference type="InterPro" id="IPR000260">
    <property type="entry name" value="NADH4_N"/>
</dbReference>
<feature type="transmembrane region" description="Helical" evidence="17">
    <location>
        <begin position="53"/>
        <end position="72"/>
    </location>
</feature>
<evidence type="ECO:0000259" key="18">
    <source>
        <dbReference type="Pfam" id="PF00361"/>
    </source>
</evidence>
<evidence type="ECO:0000256" key="13">
    <source>
        <dbReference type="ARBA" id="ARBA00023075"/>
    </source>
</evidence>
<comment type="function">
    <text evidence="1">Core subunit of the mitochondrial membrane respiratory chain NADH dehydrogenase (Complex I) that is believed to belong to the minimal assembly required for catalysis. Complex I functions in the transfer of electrons from NADH to the respiratory chain. The immediate electron acceptor for the enzyme is believed to be ubiquinone.</text>
</comment>
<feature type="transmembrane region" description="Helical" evidence="17">
    <location>
        <begin position="409"/>
        <end position="428"/>
    </location>
</feature>
<evidence type="ECO:0000256" key="4">
    <source>
        <dbReference type="ARBA" id="ARBA00012944"/>
    </source>
</evidence>